<evidence type="ECO:0000313" key="2">
    <source>
        <dbReference type="Proteomes" id="UP000830835"/>
    </source>
</evidence>
<protein>
    <submittedName>
        <fullName evidence="1">Uncharacterized protein</fullName>
    </submittedName>
</protein>
<dbReference type="RefSeq" id="WP_244350391.1">
    <property type="nucleotide sequence ID" value="NZ_JAFIRA010000021.1"/>
</dbReference>
<reference evidence="1" key="1">
    <citation type="submission" date="2021-02" db="EMBL/GenBank/DDBJ databases">
        <title>The CRISPR/cas machinery reduction and long-range gene transfer in the hot spring cyanobacterium Synechococcus.</title>
        <authorList>
            <person name="Dvorak P."/>
            <person name="Jahodarova E."/>
            <person name="Hasler P."/>
            <person name="Poulickova A."/>
        </authorList>
    </citation>
    <scope>NUCLEOTIDE SEQUENCE</scope>
    <source>
        <strain evidence="1">Rupite</strain>
    </source>
</reference>
<comment type="caution">
    <text evidence="1">The sequence shown here is derived from an EMBL/GenBank/DDBJ whole genome shotgun (WGS) entry which is preliminary data.</text>
</comment>
<dbReference type="EMBL" id="JAFIRA010000021">
    <property type="protein sequence ID" value="MCJ2543112.1"/>
    <property type="molecule type" value="Genomic_DNA"/>
</dbReference>
<gene>
    <name evidence="1" type="ORF">JX360_09370</name>
</gene>
<proteinExistence type="predicted"/>
<organism evidence="1 2">
    <name type="scientific">Thermostichus vulcanus str. 'Rupite'</name>
    <dbReference type="NCBI Taxonomy" id="2813851"/>
    <lineage>
        <taxon>Bacteria</taxon>
        <taxon>Bacillati</taxon>
        <taxon>Cyanobacteriota</taxon>
        <taxon>Cyanophyceae</taxon>
        <taxon>Thermostichales</taxon>
        <taxon>Thermostichaceae</taxon>
        <taxon>Thermostichus</taxon>
    </lineage>
</organism>
<name>A0ABT0CBE9_THEVL</name>
<dbReference type="Gene3D" id="3.40.50.720">
    <property type="entry name" value="NAD(P)-binding Rossmann-like Domain"/>
    <property type="match status" value="1"/>
</dbReference>
<dbReference type="Proteomes" id="UP000830835">
    <property type="component" value="Unassembled WGS sequence"/>
</dbReference>
<sequence>MRKSGPQVPSQTEEVGFEAVDAGSLASARLLEPYAMLWIKLAMSFEQGRTFAFGLLRR</sequence>
<evidence type="ECO:0000313" key="1">
    <source>
        <dbReference type="EMBL" id="MCJ2543112.1"/>
    </source>
</evidence>
<keyword evidence="2" id="KW-1185">Reference proteome</keyword>
<accession>A0ABT0CBE9</accession>